<dbReference type="Proteomes" id="UP000079169">
    <property type="component" value="Unplaced"/>
</dbReference>
<accession>A0A3Q0IQU6</accession>
<feature type="chain" id="PRO_5018186956" evidence="1">
    <location>
        <begin position="23"/>
        <end position="245"/>
    </location>
</feature>
<dbReference type="PaxDb" id="121845-A0A3Q0IQU6"/>
<dbReference type="AlphaFoldDB" id="A0A3Q0IQU6"/>
<sequence>MPSSFIIAISIVFLSRLNTVACLNCYLCNSYDKQSPLRSDRNESCNILTPGKQLEICPKLGTHCFTICSIDRIRKLRYVRRGCTSHWNLCSRFSSSNTNEPGMEIKCNVCSYDNCNHLNSCMPEWTDHEDEYNDVISNRKYSNDKTSAVRTEDKISTLNDTSINMTTASVNLTLTSESNTSTLRIIITDYPGQVIADYMNSSNYDYNGNYTSDFNLDWHPSTGNRLELQCLLIMMVWSVVACNFF</sequence>
<feature type="signal peptide" evidence="1">
    <location>
        <begin position="1"/>
        <end position="22"/>
    </location>
</feature>
<dbReference type="KEGG" id="dci:113466992"/>
<proteinExistence type="predicted"/>
<name>A0A3Q0IQU6_DIACI</name>
<protein>
    <submittedName>
        <fullName evidence="3">Uncharacterized protein LOC113466992</fullName>
    </submittedName>
</protein>
<keyword evidence="1" id="KW-0732">Signal</keyword>
<reference evidence="3" key="1">
    <citation type="submission" date="2025-08" db="UniProtKB">
        <authorList>
            <consortium name="RefSeq"/>
        </authorList>
    </citation>
    <scope>IDENTIFICATION</scope>
</reference>
<evidence type="ECO:0000313" key="3">
    <source>
        <dbReference type="RefSeq" id="XP_026678674.1"/>
    </source>
</evidence>
<organism evidence="2 3">
    <name type="scientific">Diaphorina citri</name>
    <name type="common">Asian citrus psyllid</name>
    <dbReference type="NCBI Taxonomy" id="121845"/>
    <lineage>
        <taxon>Eukaryota</taxon>
        <taxon>Metazoa</taxon>
        <taxon>Ecdysozoa</taxon>
        <taxon>Arthropoda</taxon>
        <taxon>Hexapoda</taxon>
        <taxon>Insecta</taxon>
        <taxon>Pterygota</taxon>
        <taxon>Neoptera</taxon>
        <taxon>Paraneoptera</taxon>
        <taxon>Hemiptera</taxon>
        <taxon>Sternorrhyncha</taxon>
        <taxon>Psylloidea</taxon>
        <taxon>Psyllidae</taxon>
        <taxon>Diaphorininae</taxon>
        <taxon>Diaphorina</taxon>
    </lineage>
</organism>
<evidence type="ECO:0000256" key="1">
    <source>
        <dbReference type="SAM" id="SignalP"/>
    </source>
</evidence>
<evidence type="ECO:0000313" key="2">
    <source>
        <dbReference type="Proteomes" id="UP000079169"/>
    </source>
</evidence>
<dbReference type="GeneID" id="113466992"/>
<dbReference type="RefSeq" id="XP_026678674.1">
    <property type="nucleotide sequence ID" value="XM_026822873.1"/>
</dbReference>
<gene>
    <name evidence="3" type="primary">LOC113466992</name>
</gene>
<keyword evidence="2" id="KW-1185">Reference proteome</keyword>